<evidence type="ECO:0000313" key="2">
    <source>
        <dbReference type="Proteomes" id="UP000306393"/>
    </source>
</evidence>
<dbReference type="Proteomes" id="UP000306393">
    <property type="component" value="Unassembled WGS sequence"/>
</dbReference>
<accession>A0A4U3FPW4</accession>
<comment type="caution">
    <text evidence="1">The sequence shown here is derived from an EMBL/GenBank/DDBJ whole genome shotgun (WGS) entry which is preliminary data.</text>
</comment>
<dbReference type="EMBL" id="QGAC01000001">
    <property type="protein sequence ID" value="TKJ94899.1"/>
    <property type="molecule type" value="Genomic_DNA"/>
</dbReference>
<evidence type="ECO:0000313" key="1">
    <source>
        <dbReference type="EMBL" id="TKJ94899.1"/>
    </source>
</evidence>
<dbReference type="AlphaFoldDB" id="A0A4U3FPW4"/>
<dbReference type="OrthoDB" id="5942530at2"/>
<sequence length="282" mass="32618">MTTRQLWRKYPPETVDLLFTAVDEDDCVDDSVSLPQAIDLSCSAESIRDNYALCLQYWQEGFTRAELLSLVTRVVQGETLSEQERRQYKYIRSRYKHLRFAQRLYGQQHVCSAGLSKTTVFLGRFQDAFRNENISHVTFYGRILSVCLSTPVWRWVDHALRHFPLTGESDFIACCQQEMRKLQAFIAKPRLTGREFHAVRKIVSQQVSYYDTRRALDPDNLAARQISRYLAAINGLMGDRHDEMVSGNLAGQRDYNAPEPLDAGIRQRLEHFIERYPLGAGQ</sequence>
<gene>
    <name evidence="1" type="ORF">EpCFBP13511_00630</name>
</gene>
<organism evidence="1 2">
    <name type="scientific">Erwinia persicina</name>
    <dbReference type="NCBI Taxonomy" id="55211"/>
    <lineage>
        <taxon>Bacteria</taxon>
        <taxon>Pseudomonadati</taxon>
        <taxon>Pseudomonadota</taxon>
        <taxon>Gammaproteobacteria</taxon>
        <taxon>Enterobacterales</taxon>
        <taxon>Erwiniaceae</taxon>
        <taxon>Erwinia</taxon>
    </lineage>
</organism>
<name>A0A4U3FPW4_9GAMM</name>
<protein>
    <submittedName>
        <fullName evidence="1">Uncharacterized protein</fullName>
    </submittedName>
</protein>
<dbReference type="STRING" id="1219360.GCA_001571305_01123"/>
<reference evidence="1 2" key="1">
    <citation type="journal article" date="2019" name="Sci. Rep.">
        <title>Differences in resource use lead to coexistence of seed-transmitted microbial populations.</title>
        <authorList>
            <person name="Torres-Cortes G."/>
            <person name="Garcia B.J."/>
            <person name="Compant S."/>
            <person name="Rezki S."/>
            <person name="Jones P."/>
            <person name="Preveaux A."/>
            <person name="Briand M."/>
            <person name="Roulet A."/>
            <person name="Bouchez O."/>
            <person name="Jacobson D."/>
            <person name="Barret M."/>
        </authorList>
    </citation>
    <scope>NUCLEOTIDE SEQUENCE [LARGE SCALE GENOMIC DNA]</scope>
    <source>
        <strain evidence="1 2">CFBP13511</strain>
    </source>
</reference>
<proteinExistence type="predicted"/>